<dbReference type="EMBL" id="JABFDY010000013">
    <property type="protein sequence ID" value="KAF7699160.1"/>
    <property type="molecule type" value="Genomic_DNA"/>
</dbReference>
<sequence>MQSQSGKQAEMTTKELVNKQASDIFRRRGKEAPAMEGQKESELFGVSAPPIQRKECQFGLLLMVPVLVSNEQGVGQPPIIGYNVIQHLVSKGMEQHPDVVPEVVKEAFSYNCSQDDS</sequence>
<accession>A0A8T0AZN9</accession>
<reference evidence="2" key="1">
    <citation type="submission" date="2020-08" db="EMBL/GenBank/DDBJ databases">
        <title>Chromosome-level assembly of Southern catfish (Silurus meridionalis) provides insights into visual adaptation to the nocturnal and benthic lifestyles.</title>
        <authorList>
            <person name="Zhang Y."/>
            <person name="Wang D."/>
            <person name="Peng Z."/>
        </authorList>
    </citation>
    <scope>NUCLEOTIDE SEQUENCE</scope>
    <source>
        <strain evidence="2">SWU-2019-XX</strain>
        <tissue evidence="2">Muscle</tissue>
    </source>
</reference>
<feature type="region of interest" description="Disordered" evidence="1">
    <location>
        <begin position="1"/>
        <end position="41"/>
    </location>
</feature>
<protein>
    <submittedName>
        <fullName evidence="2">Uncharacterized protein</fullName>
    </submittedName>
</protein>
<evidence type="ECO:0000313" key="3">
    <source>
        <dbReference type="Proteomes" id="UP000606274"/>
    </source>
</evidence>
<feature type="compositionally biased region" description="Polar residues" evidence="1">
    <location>
        <begin position="1"/>
        <end position="11"/>
    </location>
</feature>
<feature type="compositionally biased region" description="Basic and acidic residues" evidence="1">
    <location>
        <begin position="24"/>
        <end position="41"/>
    </location>
</feature>
<name>A0A8T0AZN9_SILME</name>
<dbReference type="Proteomes" id="UP000606274">
    <property type="component" value="Unassembled WGS sequence"/>
</dbReference>
<dbReference type="AlphaFoldDB" id="A0A8T0AZN9"/>
<evidence type="ECO:0000256" key="1">
    <source>
        <dbReference type="SAM" id="MobiDB-lite"/>
    </source>
</evidence>
<evidence type="ECO:0000313" key="2">
    <source>
        <dbReference type="EMBL" id="KAF7699160.1"/>
    </source>
</evidence>
<gene>
    <name evidence="2" type="ORF">HF521_003902</name>
</gene>
<comment type="caution">
    <text evidence="2">The sequence shown here is derived from an EMBL/GenBank/DDBJ whole genome shotgun (WGS) entry which is preliminary data.</text>
</comment>
<proteinExistence type="predicted"/>
<keyword evidence="3" id="KW-1185">Reference proteome</keyword>
<organism evidence="2 3">
    <name type="scientific">Silurus meridionalis</name>
    <name type="common">Southern catfish</name>
    <name type="synonym">Silurus soldatovi meridionalis</name>
    <dbReference type="NCBI Taxonomy" id="175797"/>
    <lineage>
        <taxon>Eukaryota</taxon>
        <taxon>Metazoa</taxon>
        <taxon>Chordata</taxon>
        <taxon>Craniata</taxon>
        <taxon>Vertebrata</taxon>
        <taxon>Euteleostomi</taxon>
        <taxon>Actinopterygii</taxon>
        <taxon>Neopterygii</taxon>
        <taxon>Teleostei</taxon>
        <taxon>Ostariophysi</taxon>
        <taxon>Siluriformes</taxon>
        <taxon>Siluridae</taxon>
        <taxon>Silurus</taxon>
    </lineage>
</organism>